<dbReference type="Gene3D" id="1.10.8.760">
    <property type="entry name" value="Haem-binding uptake, Tiki superfamily, ChaN, domain 2"/>
    <property type="match status" value="1"/>
</dbReference>
<keyword evidence="4" id="KW-1185">Reference proteome</keyword>
<dbReference type="Proteomes" id="UP000255265">
    <property type="component" value="Unassembled WGS sequence"/>
</dbReference>
<dbReference type="AlphaFoldDB" id="A0A370FQ62"/>
<dbReference type="InterPro" id="IPR006311">
    <property type="entry name" value="TAT_signal"/>
</dbReference>
<evidence type="ECO:0000313" key="3">
    <source>
        <dbReference type="EMBL" id="RDI28499.1"/>
    </source>
</evidence>
<feature type="signal peptide" evidence="1">
    <location>
        <begin position="1"/>
        <end position="21"/>
    </location>
</feature>
<dbReference type="Pfam" id="PF04187">
    <property type="entry name" value="Cofac_haem_bdg"/>
    <property type="match status" value="1"/>
</dbReference>
<dbReference type="RefSeq" id="WP_170159296.1">
    <property type="nucleotide sequence ID" value="NZ_QQAV01000001.1"/>
</dbReference>
<dbReference type="PIRSF" id="PIRSF020419">
    <property type="entry name" value="Fe_uptake_reg_CjrA_prd"/>
    <property type="match status" value="1"/>
</dbReference>
<proteinExistence type="predicted"/>
<dbReference type="InterPro" id="IPR016773">
    <property type="entry name" value="Fe3_uptake_reg_CjrA_prd"/>
</dbReference>
<evidence type="ECO:0000256" key="1">
    <source>
        <dbReference type="SAM" id="SignalP"/>
    </source>
</evidence>
<dbReference type="CDD" id="cd14727">
    <property type="entry name" value="ChanN-like"/>
    <property type="match status" value="1"/>
</dbReference>
<dbReference type="EMBL" id="QQAV01000001">
    <property type="protein sequence ID" value="RDI28499.1"/>
    <property type="molecule type" value="Genomic_DNA"/>
</dbReference>
<dbReference type="PROSITE" id="PS51318">
    <property type="entry name" value="TAT"/>
    <property type="match status" value="1"/>
</dbReference>
<sequence length="284" mass="29623">MLSPLPLLCRRAALSMAAVLAAGCAGLAGPAADAPDTPLSRRLDALLPAQVLILGEQHDADAHHALERETVQQLAARQRLAAVALEMADSGRSTAALPPTATEAQARAALAWNDRAWPWTAYGPVVMAAVGAGVPVLGANLPRARMKDAMADVSLDAQLPPPAWQAQMAAVREGHCGLLPESQMQPMTRIQVARDREMARTVAQAAQAAAPGRVVLLVTGAGHADPALGVPQHLPTDLKVRSVRMAAGGAGADRQRFDALWATPAVPPRDYCAELRKPAAPAKP</sequence>
<dbReference type="SUPFAM" id="SSF159501">
    <property type="entry name" value="EreA/ChaN-like"/>
    <property type="match status" value="1"/>
</dbReference>
<reference evidence="3 4" key="1">
    <citation type="submission" date="2018-07" db="EMBL/GenBank/DDBJ databases">
        <title>Genomic Encyclopedia of Type Strains, Phase IV (KMG-IV): sequencing the most valuable type-strain genomes for metagenomic binning, comparative biology and taxonomic classification.</title>
        <authorList>
            <person name="Goeker M."/>
        </authorList>
    </citation>
    <scope>NUCLEOTIDE SEQUENCE [LARGE SCALE GENOMIC DNA]</scope>
    <source>
        <strain evidence="3 4">DSM 21352</strain>
    </source>
</reference>
<evidence type="ECO:0000313" key="4">
    <source>
        <dbReference type="Proteomes" id="UP000255265"/>
    </source>
</evidence>
<name>A0A370FQ62_9BURK</name>
<comment type="caution">
    <text evidence="3">The sequence shown here is derived from an EMBL/GenBank/DDBJ whole genome shotgun (WGS) entry which is preliminary data.</text>
</comment>
<feature type="chain" id="PRO_5016654730" evidence="1">
    <location>
        <begin position="22"/>
        <end position="284"/>
    </location>
</feature>
<protein>
    <submittedName>
        <fullName evidence="3">Putative iron-regulated protein</fullName>
    </submittedName>
</protein>
<gene>
    <name evidence="3" type="ORF">DFR41_101254</name>
</gene>
<dbReference type="InterPro" id="IPR007314">
    <property type="entry name" value="Cofac_haem-bd_dom"/>
</dbReference>
<dbReference type="Gene3D" id="3.40.50.11550">
    <property type="match status" value="1"/>
</dbReference>
<feature type="domain" description="Haem-binding uptake Tiki superfamily ChaN" evidence="2">
    <location>
        <begin position="44"/>
        <end position="234"/>
    </location>
</feature>
<organism evidence="3 4">
    <name type="scientific">Pseudacidovorax intermedius</name>
    <dbReference type="NCBI Taxonomy" id="433924"/>
    <lineage>
        <taxon>Bacteria</taxon>
        <taxon>Pseudomonadati</taxon>
        <taxon>Pseudomonadota</taxon>
        <taxon>Betaproteobacteria</taxon>
        <taxon>Burkholderiales</taxon>
        <taxon>Comamonadaceae</taxon>
        <taxon>Pseudacidovorax</taxon>
    </lineage>
</organism>
<keyword evidence="1" id="KW-0732">Signal</keyword>
<accession>A0A370FQ62</accession>
<evidence type="ECO:0000259" key="2">
    <source>
        <dbReference type="Pfam" id="PF04187"/>
    </source>
</evidence>